<dbReference type="PANTHER" id="PTHR33992:SF1">
    <property type="entry name" value="RIBONUCLEASE P PROTEIN COMPONENT"/>
    <property type="match status" value="1"/>
</dbReference>
<evidence type="ECO:0000256" key="7">
    <source>
        <dbReference type="NCBIfam" id="TIGR00188"/>
    </source>
</evidence>
<comment type="similarity">
    <text evidence="6">Belongs to the RnpA family.</text>
</comment>
<keyword evidence="9" id="KW-1185">Reference proteome</keyword>
<comment type="subunit">
    <text evidence="6">Consists of a catalytic RNA component (M1 or rnpB) and a protein subunit.</text>
</comment>
<dbReference type="HAMAP" id="MF_00227">
    <property type="entry name" value="RNase_P"/>
    <property type="match status" value="1"/>
</dbReference>
<evidence type="ECO:0000256" key="2">
    <source>
        <dbReference type="ARBA" id="ARBA00022722"/>
    </source>
</evidence>
<dbReference type="STRING" id="1581680.BN1209_1781"/>
<accession>A0A0B7J230</accession>
<evidence type="ECO:0000256" key="5">
    <source>
        <dbReference type="ARBA" id="ARBA00022884"/>
    </source>
</evidence>
<sequence length="114" mass="13548">MNFKFPSELRLLKTDDFSSVFNFRKRISGATLVINYRNNPLQYARLGLVVSKKVAKLSVDRNYMRRVLKELFRRNKANFSHLDLVIRPQKPFSHKNFNEIVQEFDMLIGKLKNK</sequence>
<dbReference type="InterPro" id="IPR014721">
    <property type="entry name" value="Ribsml_uS5_D2-typ_fold_subgr"/>
</dbReference>
<dbReference type="EMBL" id="LN794158">
    <property type="protein sequence ID" value="CEN56818.1"/>
    <property type="molecule type" value="Genomic_DNA"/>
</dbReference>
<evidence type="ECO:0000256" key="3">
    <source>
        <dbReference type="ARBA" id="ARBA00022759"/>
    </source>
</evidence>
<comment type="catalytic activity">
    <reaction evidence="6">
        <text>Endonucleolytic cleavage of RNA, removing 5'-extranucleotides from tRNA precursor.</text>
        <dbReference type="EC" id="3.1.26.5"/>
    </reaction>
</comment>
<protein>
    <recommendedName>
        <fullName evidence="6 7">Ribonuclease P protein component</fullName>
        <shortName evidence="6">RNase P protein</shortName>
        <shortName evidence="6">RNaseP protein</shortName>
        <ecNumber evidence="6 7">3.1.26.5</ecNumber>
    </recommendedName>
    <alternativeName>
        <fullName evidence="6">Protein C5</fullName>
    </alternativeName>
</protein>
<evidence type="ECO:0000313" key="8">
    <source>
        <dbReference type="EMBL" id="CEN56818.1"/>
    </source>
</evidence>
<comment type="function">
    <text evidence="6">RNaseP catalyzes the removal of the 5'-leader sequence from pre-tRNA to produce the mature 5'-terminus. It can also cleave other RNA substrates such as 4.5S RNA. The protein component plays an auxiliary but essential role in vivo by binding to the 5'-leader sequence and broadening the substrate specificity of the ribozyme.</text>
</comment>
<dbReference type="HOGENOM" id="CLU_117179_11_2_4"/>
<reference evidence="9" key="1">
    <citation type="submission" date="2014-12" db="EMBL/GenBank/DDBJ databases">
        <authorList>
            <person name="Salcher M.M."/>
        </authorList>
    </citation>
    <scope>NUCLEOTIDE SEQUENCE [LARGE SCALE GENOMIC DNA]</scope>
    <source>
        <strain evidence="9">MMS-10A-171</strain>
    </source>
</reference>
<keyword evidence="5 6" id="KW-0694">RNA-binding</keyword>
<keyword evidence="4 6" id="KW-0378">Hydrolase</keyword>
<evidence type="ECO:0000256" key="4">
    <source>
        <dbReference type="ARBA" id="ARBA00022801"/>
    </source>
</evidence>
<keyword evidence="1 6" id="KW-0819">tRNA processing</keyword>
<dbReference type="Proteomes" id="UP000056322">
    <property type="component" value="Chromosome 1"/>
</dbReference>
<dbReference type="OrthoDB" id="398329at2"/>
<dbReference type="GO" id="GO:0004526">
    <property type="term" value="F:ribonuclease P activity"/>
    <property type="evidence" value="ECO:0007669"/>
    <property type="project" value="UniProtKB-UniRule"/>
</dbReference>
<dbReference type="Gene3D" id="3.30.230.10">
    <property type="match status" value="1"/>
</dbReference>
<gene>
    <name evidence="6 8" type="primary">rnpA</name>
    <name evidence="8" type="ORF">BN1209_1781</name>
</gene>
<name>A0A0B7J230_9PROT</name>
<evidence type="ECO:0000256" key="1">
    <source>
        <dbReference type="ARBA" id="ARBA00022694"/>
    </source>
</evidence>
<dbReference type="SUPFAM" id="SSF54211">
    <property type="entry name" value="Ribosomal protein S5 domain 2-like"/>
    <property type="match status" value="1"/>
</dbReference>
<dbReference type="InterPro" id="IPR020568">
    <property type="entry name" value="Ribosomal_Su5_D2-typ_SF"/>
</dbReference>
<dbReference type="GO" id="GO:0030677">
    <property type="term" value="C:ribonuclease P complex"/>
    <property type="evidence" value="ECO:0007669"/>
    <property type="project" value="TreeGrafter"/>
</dbReference>
<evidence type="ECO:0000256" key="6">
    <source>
        <dbReference type="HAMAP-Rule" id="MF_00227"/>
    </source>
</evidence>
<dbReference type="RefSeq" id="WP_045751844.1">
    <property type="nucleotide sequence ID" value="NZ_LN794158.1"/>
</dbReference>
<proteinExistence type="inferred from homology"/>
<keyword evidence="2 6" id="KW-0540">Nuclease</keyword>
<dbReference type="KEGG" id="mbac:BN1209_1781"/>
<dbReference type="EC" id="3.1.26.5" evidence="6 7"/>
<evidence type="ECO:0000313" key="9">
    <source>
        <dbReference type="Proteomes" id="UP000056322"/>
    </source>
</evidence>
<dbReference type="GO" id="GO:0042781">
    <property type="term" value="F:3'-tRNA processing endoribonuclease activity"/>
    <property type="evidence" value="ECO:0007669"/>
    <property type="project" value="TreeGrafter"/>
</dbReference>
<dbReference type="AlphaFoldDB" id="A0A0B7J230"/>
<dbReference type="PANTHER" id="PTHR33992">
    <property type="entry name" value="RIBONUCLEASE P PROTEIN COMPONENT"/>
    <property type="match status" value="1"/>
</dbReference>
<dbReference type="InterPro" id="IPR000100">
    <property type="entry name" value="RNase_P"/>
</dbReference>
<dbReference type="NCBIfam" id="TIGR00188">
    <property type="entry name" value="rnpA"/>
    <property type="match status" value="1"/>
</dbReference>
<dbReference type="Pfam" id="PF00825">
    <property type="entry name" value="Ribonuclease_P"/>
    <property type="match status" value="1"/>
</dbReference>
<keyword evidence="3 6" id="KW-0255">Endonuclease</keyword>
<dbReference type="GO" id="GO:0000049">
    <property type="term" value="F:tRNA binding"/>
    <property type="evidence" value="ECO:0007669"/>
    <property type="project" value="UniProtKB-UniRule"/>
</dbReference>
<dbReference type="GO" id="GO:0001682">
    <property type="term" value="P:tRNA 5'-leader removal"/>
    <property type="evidence" value="ECO:0007669"/>
    <property type="project" value="UniProtKB-UniRule"/>
</dbReference>
<organism evidence="8 9">
    <name type="scientific">Candidatus Methylopumilus turicensis</name>
    <dbReference type="NCBI Taxonomy" id="1581680"/>
    <lineage>
        <taxon>Bacteria</taxon>
        <taxon>Pseudomonadati</taxon>
        <taxon>Pseudomonadota</taxon>
        <taxon>Betaproteobacteria</taxon>
        <taxon>Nitrosomonadales</taxon>
        <taxon>Methylophilaceae</taxon>
        <taxon>Candidatus Methylopumilus</taxon>
    </lineage>
</organism>